<reference evidence="4 5" key="2">
    <citation type="submission" date="2019-01" db="EMBL/GenBank/DDBJ databases">
        <title>The decoding of complex shrimp genome reveals the adaptation for benthos swimmer, frequently molting mechanism and breeding impact on genome.</title>
        <authorList>
            <person name="Sun Y."/>
            <person name="Gao Y."/>
            <person name="Yu Y."/>
        </authorList>
    </citation>
    <scope>NUCLEOTIDE SEQUENCE [LARGE SCALE GENOMIC DNA]</scope>
    <source>
        <tissue evidence="4">Muscle</tissue>
    </source>
</reference>
<keyword evidence="5" id="KW-1185">Reference proteome</keyword>
<dbReference type="SUPFAM" id="SSF54236">
    <property type="entry name" value="Ubiquitin-like"/>
    <property type="match status" value="1"/>
</dbReference>
<feature type="compositionally biased region" description="Basic and acidic residues" evidence="1">
    <location>
        <begin position="185"/>
        <end position="198"/>
    </location>
</feature>
<evidence type="ECO:0000313" key="5">
    <source>
        <dbReference type="Proteomes" id="UP000283509"/>
    </source>
</evidence>
<dbReference type="SMART" id="SM00213">
    <property type="entry name" value="UBQ"/>
    <property type="match status" value="1"/>
</dbReference>
<dbReference type="Pfam" id="PF00240">
    <property type="entry name" value="ubiquitin"/>
    <property type="match status" value="1"/>
</dbReference>
<dbReference type="GO" id="GO:0036503">
    <property type="term" value="P:ERAD pathway"/>
    <property type="evidence" value="ECO:0007669"/>
    <property type="project" value="InterPro"/>
</dbReference>
<sequence>MLSYDGIQDVFTAILVIIIVSVIVALAWLSTNVREQPLVATAVVVFQSERTGENHTESSNEQSQRETQGGSAREGEASAVGLANIVKESENSSVNGEPDMEVPERTDGNSSKGRSDMPESESTEVQNEIKPTPMTSMEADIEPTTNSPVSCTESADVEGQGSETKSPESDVTGQLGSSSTPSQVNRDEQKDSAPEMEVRKRRLQQFMSMGENSSSKGTENHSESPSPLTRDEDSYLHTTNDKGTGHKDDTVLKDSFCNSRIVVENCTSSDKSEQSSALDSEGEEDTRPPGSIRIRLKFLDETQRFVFAQLTEQVGSFKRQHFSIEMDANRRIRLIFNGQLLSQDNSTLAQYGLFDNCVVHCHVSQPQQTSRNANQNESVAHEEEDAYMSGLLAPLLYFVMGMMWYLRYEYGHLFNTMSTVILLFLTALLLFSTYLLYITQNVPESRSTTQVSAHSETETQSAL</sequence>
<feature type="compositionally biased region" description="Basic and acidic residues" evidence="1">
    <location>
        <begin position="229"/>
        <end position="251"/>
    </location>
</feature>
<dbReference type="OrthoDB" id="161999at2759"/>
<feature type="domain" description="Ubiquitin-like" evidence="3">
    <location>
        <begin position="292"/>
        <end position="368"/>
    </location>
</feature>
<evidence type="ECO:0000313" key="4">
    <source>
        <dbReference type="EMBL" id="ROT80975.1"/>
    </source>
</evidence>
<dbReference type="InterPro" id="IPR000626">
    <property type="entry name" value="Ubiquitin-like_dom"/>
</dbReference>
<feature type="compositionally biased region" description="Polar residues" evidence="1">
    <location>
        <begin position="268"/>
        <end position="278"/>
    </location>
</feature>
<keyword evidence="2" id="KW-0472">Membrane</keyword>
<dbReference type="CDD" id="cd17057">
    <property type="entry name" value="Ubl_TMUB1_like"/>
    <property type="match status" value="1"/>
</dbReference>
<dbReference type="PANTHER" id="PTHR14557:SF5">
    <property type="entry name" value="UBIQUITIN-LIKE DOMAIN-CONTAINING PROTEIN"/>
    <property type="match status" value="1"/>
</dbReference>
<dbReference type="EMBL" id="QCYY01001043">
    <property type="protein sequence ID" value="ROT80975.1"/>
    <property type="molecule type" value="Genomic_DNA"/>
</dbReference>
<feature type="compositionally biased region" description="Polar residues" evidence="1">
    <location>
        <begin position="161"/>
        <end position="184"/>
    </location>
</feature>
<feature type="transmembrane region" description="Helical" evidence="2">
    <location>
        <begin position="412"/>
        <end position="437"/>
    </location>
</feature>
<feature type="transmembrane region" description="Helical" evidence="2">
    <location>
        <begin position="6"/>
        <end position="29"/>
    </location>
</feature>
<feature type="transmembrane region" description="Helical" evidence="2">
    <location>
        <begin position="386"/>
        <end position="406"/>
    </location>
</feature>
<comment type="caution">
    <text evidence="4">The sequence shown here is derived from an EMBL/GenBank/DDBJ whole genome shotgun (WGS) entry which is preliminary data.</text>
</comment>
<keyword evidence="2" id="KW-1133">Transmembrane helix</keyword>
<evidence type="ECO:0000256" key="1">
    <source>
        <dbReference type="SAM" id="MobiDB-lite"/>
    </source>
</evidence>
<protein>
    <submittedName>
        <fullName evidence="4">Transmembrane and ubiquitin-like domain-containing protein 2</fullName>
    </submittedName>
</protein>
<feature type="compositionally biased region" description="Basic and acidic residues" evidence="1">
    <location>
        <begin position="102"/>
        <end position="117"/>
    </location>
</feature>
<reference evidence="4 5" key="1">
    <citation type="submission" date="2018-04" db="EMBL/GenBank/DDBJ databases">
        <authorList>
            <person name="Zhang X."/>
            <person name="Yuan J."/>
            <person name="Li F."/>
            <person name="Xiang J."/>
        </authorList>
    </citation>
    <scope>NUCLEOTIDE SEQUENCE [LARGE SCALE GENOMIC DNA]</scope>
    <source>
        <tissue evidence="4">Muscle</tissue>
    </source>
</reference>
<accession>A0A423TX03</accession>
<proteinExistence type="predicted"/>
<organism evidence="4 5">
    <name type="scientific">Penaeus vannamei</name>
    <name type="common">Whiteleg shrimp</name>
    <name type="synonym">Litopenaeus vannamei</name>
    <dbReference type="NCBI Taxonomy" id="6689"/>
    <lineage>
        <taxon>Eukaryota</taxon>
        <taxon>Metazoa</taxon>
        <taxon>Ecdysozoa</taxon>
        <taxon>Arthropoda</taxon>
        <taxon>Crustacea</taxon>
        <taxon>Multicrustacea</taxon>
        <taxon>Malacostraca</taxon>
        <taxon>Eumalacostraca</taxon>
        <taxon>Eucarida</taxon>
        <taxon>Decapoda</taxon>
        <taxon>Dendrobranchiata</taxon>
        <taxon>Penaeoidea</taxon>
        <taxon>Penaeidae</taxon>
        <taxon>Penaeus</taxon>
    </lineage>
</organism>
<dbReference type="PANTHER" id="PTHR14557">
    <property type="entry name" value="PROTEIN C7ORF21"/>
    <property type="match status" value="1"/>
</dbReference>
<feature type="region of interest" description="Disordered" evidence="1">
    <location>
        <begin position="50"/>
        <end position="251"/>
    </location>
</feature>
<feature type="compositionally biased region" description="Polar residues" evidence="1">
    <location>
        <begin position="143"/>
        <end position="153"/>
    </location>
</feature>
<feature type="compositionally biased region" description="Polar residues" evidence="1">
    <location>
        <begin position="59"/>
        <end position="70"/>
    </location>
</feature>
<feature type="compositionally biased region" description="Polar residues" evidence="1">
    <location>
        <begin position="205"/>
        <end position="227"/>
    </location>
</feature>
<gene>
    <name evidence="4" type="ORF">C7M84_000296</name>
</gene>
<evidence type="ECO:0000256" key="2">
    <source>
        <dbReference type="SAM" id="Phobius"/>
    </source>
</evidence>
<dbReference type="PROSITE" id="PS50053">
    <property type="entry name" value="UBIQUITIN_2"/>
    <property type="match status" value="1"/>
</dbReference>
<dbReference type="AlphaFoldDB" id="A0A423TX03"/>
<dbReference type="Proteomes" id="UP000283509">
    <property type="component" value="Unassembled WGS sequence"/>
</dbReference>
<feature type="region of interest" description="Disordered" evidence="1">
    <location>
        <begin position="268"/>
        <end position="291"/>
    </location>
</feature>
<keyword evidence="2 4" id="KW-0812">Transmembrane</keyword>
<name>A0A423TX03_PENVA</name>
<dbReference type="Gene3D" id="3.10.20.90">
    <property type="entry name" value="Phosphatidylinositol 3-kinase Catalytic Subunit, Chain A, domain 1"/>
    <property type="match status" value="1"/>
</dbReference>
<dbReference type="InterPro" id="IPR029071">
    <property type="entry name" value="Ubiquitin-like_domsf"/>
</dbReference>
<dbReference type="STRING" id="6689.A0A423TX03"/>
<dbReference type="InterPro" id="IPR040352">
    <property type="entry name" value="TMUB1/2"/>
</dbReference>
<evidence type="ECO:0000259" key="3">
    <source>
        <dbReference type="PROSITE" id="PS50053"/>
    </source>
</evidence>